<sequence length="237" mass="26448">MHQHCAIAIINHKVEQRPEKGTNFQEPQRTAVFLFLSPVEGHLGRFVKPITISVLEIVRFGITFLSSENNVLFITNLNTKNRFVIIGGIILLFTHYLAVLKKKTKKNNALLPQSLCGGRSDVPHSYLPRTVERRSGQRRGHSCSPGEKRGAARPARIHHSDRGFSRSAPTLGHLPLLTSALLCYGETESNEQGERTRKAVSYLNKESTSHSSRSAIGCASFCFRMGEKKALNFRNAL</sequence>
<protein>
    <submittedName>
        <fullName evidence="3">Uncharacterized protein</fullName>
    </submittedName>
</protein>
<keyword evidence="2" id="KW-0472">Membrane</keyword>
<keyword evidence="4" id="KW-1185">Reference proteome</keyword>
<evidence type="ECO:0000256" key="1">
    <source>
        <dbReference type="SAM" id="MobiDB-lite"/>
    </source>
</evidence>
<dbReference type="Proteomes" id="UP001054945">
    <property type="component" value="Unassembled WGS sequence"/>
</dbReference>
<evidence type="ECO:0000313" key="3">
    <source>
        <dbReference type="EMBL" id="GIY20350.1"/>
    </source>
</evidence>
<reference evidence="3 4" key="1">
    <citation type="submission" date="2021-06" db="EMBL/GenBank/DDBJ databases">
        <title>Caerostris extrusa draft genome.</title>
        <authorList>
            <person name="Kono N."/>
            <person name="Arakawa K."/>
        </authorList>
    </citation>
    <scope>NUCLEOTIDE SEQUENCE [LARGE SCALE GENOMIC DNA]</scope>
</reference>
<feature type="region of interest" description="Disordered" evidence="1">
    <location>
        <begin position="124"/>
        <end position="166"/>
    </location>
</feature>
<accession>A0AAV4RFU1</accession>
<comment type="caution">
    <text evidence="3">The sequence shown here is derived from an EMBL/GenBank/DDBJ whole genome shotgun (WGS) entry which is preliminary data.</text>
</comment>
<organism evidence="3 4">
    <name type="scientific">Caerostris extrusa</name>
    <name type="common">Bark spider</name>
    <name type="synonym">Caerostris bankana</name>
    <dbReference type="NCBI Taxonomy" id="172846"/>
    <lineage>
        <taxon>Eukaryota</taxon>
        <taxon>Metazoa</taxon>
        <taxon>Ecdysozoa</taxon>
        <taxon>Arthropoda</taxon>
        <taxon>Chelicerata</taxon>
        <taxon>Arachnida</taxon>
        <taxon>Araneae</taxon>
        <taxon>Araneomorphae</taxon>
        <taxon>Entelegynae</taxon>
        <taxon>Araneoidea</taxon>
        <taxon>Araneidae</taxon>
        <taxon>Caerostris</taxon>
    </lineage>
</organism>
<dbReference type="EMBL" id="BPLR01007868">
    <property type="protein sequence ID" value="GIY20350.1"/>
    <property type="molecule type" value="Genomic_DNA"/>
</dbReference>
<evidence type="ECO:0000313" key="4">
    <source>
        <dbReference type="Proteomes" id="UP001054945"/>
    </source>
</evidence>
<name>A0AAV4RFU1_CAEEX</name>
<evidence type="ECO:0000256" key="2">
    <source>
        <dbReference type="SAM" id="Phobius"/>
    </source>
</evidence>
<gene>
    <name evidence="3" type="ORF">CEXT_569551</name>
</gene>
<proteinExistence type="predicted"/>
<keyword evidence="2" id="KW-1133">Transmembrane helix</keyword>
<keyword evidence="2" id="KW-0812">Transmembrane</keyword>
<dbReference type="AlphaFoldDB" id="A0AAV4RFU1"/>
<feature type="transmembrane region" description="Helical" evidence="2">
    <location>
        <begin position="83"/>
        <end position="100"/>
    </location>
</feature>